<dbReference type="PATRIC" id="fig|156976.3.peg.2042"/>
<evidence type="ECO:0000313" key="5">
    <source>
        <dbReference type="Proteomes" id="UP000060016"/>
    </source>
</evidence>
<feature type="domain" description="Restriction system protein Mrr-like N-terminal" evidence="3">
    <location>
        <begin position="19"/>
        <end position="105"/>
    </location>
</feature>
<keyword evidence="4" id="KW-0255">Endonuclease</keyword>
<dbReference type="GO" id="GO:0015666">
    <property type="term" value="F:restriction endodeoxyribonuclease activity"/>
    <property type="evidence" value="ECO:0007669"/>
    <property type="project" value="TreeGrafter"/>
</dbReference>
<keyword evidence="5" id="KW-1185">Reference proteome</keyword>
<dbReference type="InterPro" id="IPR025745">
    <property type="entry name" value="Mrr-like_N_dom"/>
</dbReference>
<dbReference type="AlphaFoldDB" id="A0A0K1RDC9"/>
<keyword evidence="4" id="KW-0378">Hydrolase</keyword>
<dbReference type="STRING" id="156976.AK829_10145"/>
<dbReference type="Pfam" id="PF14338">
    <property type="entry name" value="Mrr_N"/>
    <property type="match status" value="1"/>
</dbReference>
<organism evidence="4 5">
    <name type="scientific">Corynebacterium riegelii</name>
    <dbReference type="NCBI Taxonomy" id="156976"/>
    <lineage>
        <taxon>Bacteria</taxon>
        <taxon>Bacillati</taxon>
        <taxon>Actinomycetota</taxon>
        <taxon>Actinomycetes</taxon>
        <taxon>Mycobacteriales</taxon>
        <taxon>Corynebacteriaceae</taxon>
        <taxon>Corynebacterium</taxon>
    </lineage>
</organism>
<feature type="compositionally biased region" description="Acidic residues" evidence="1">
    <location>
        <begin position="137"/>
        <end position="147"/>
    </location>
</feature>
<dbReference type="Pfam" id="PF04471">
    <property type="entry name" value="Mrr_cat"/>
    <property type="match status" value="1"/>
</dbReference>
<dbReference type="RefSeq" id="WP_052205720.1">
    <property type="nucleotide sequence ID" value="NZ_CP012342.1"/>
</dbReference>
<dbReference type="PANTHER" id="PTHR30015:SF7">
    <property type="entry name" value="TYPE IV METHYL-DIRECTED RESTRICTION ENZYME ECOKMRR"/>
    <property type="match status" value="1"/>
</dbReference>
<protein>
    <submittedName>
        <fullName evidence="4">Restriction endonuclease</fullName>
    </submittedName>
</protein>
<dbReference type="Proteomes" id="UP000060016">
    <property type="component" value="Chromosome"/>
</dbReference>
<sequence>MSLGEQPLSFSELGMPTHQELITPVLRAVEKLGGSAKAREITENVIDEIPNADHLLEMTYPARPTAPVLPDRISWGRSTAKLIGALKQPSRGVYILTNLGEELLAATEEDALLRVKELDRIYNREQRLAKQPNQAISDDEIESEDPSPEVLAESIEDDTDSSATWKTQLLARLHRLSPDGFEKFVIYLLRRYGLELTHVGGTADEGIDGIGTAPLSPVLSSRVAVQVKRYAPDGKPIGRETVALFQRDAQTAGAERAILVTLSRFTEPARRAAIAATPTVDLINGDRLAELIREDGNSGVTLQPTVQEDWFDQFD</sequence>
<name>A0A0K1RDC9_9CORY</name>
<evidence type="ECO:0000259" key="3">
    <source>
        <dbReference type="Pfam" id="PF14338"/>
    </source>
</evidence>
<dbReference type="KEGG" id="crie:AK829_10145"/>
<proteinExistence type="predicted"/>
<evidence type="ECO:0000313" key="4">
    <source>
        <dbReference type="EMBL" id="AKV59432.1"/>
    </source>
</evidence>
<dbReference type="InterPro" id="IPR007560">
    <property type="entry name" value="Restrct_endonuc_IV_Mrr"/>
</dbReference>
<evidence type="ECO:0000259" key="2">
    <source>
        <dbReference type="Pfam" id="PF04471"/>
    </source>
</evidence>
<dbReference type="GO" id="GO:0009307">
    <property type="term" value="P:DNA restriction-modification system"/>
    <property type="evidence" value="ECO:0007669"/>
    <property type="project" value="InterPro"/>
</dbReference>
<feature type="domain" description="Restriction endonuclease type IV Mrr" evidence="2">
    <location>
        <begin position="173"/>
        <end position="292"/>
    </location>
</feature>
<dbReference type="SUPFAM" id="SSF52980">
    <property type="entry name" value="Restriction endonuclease-like"/>
    <property type="match status" value="1"/>
</dbReference>
<dbReference type="InterPro" id="IPR011856">
    <property type="entry name" value="tRNA_endonuc-like_dom_sf"/>
</dbReference>
<feature type="region of interest" description="Disordered" evidence="1">
    <location>
        <begin position="129"/>
        <end position="149"/>
    </location>
</feature>
<accession>A0A0K1RDC9</accession>
<dbReference type="PANTHER" id="PTHR30015">
    <property type="entry name" value="MRR RESTRICTION SYSTEM PROTEIN"/>
    <property type="match status" value="1"/>
</dbReference>
<reference evidence="4 5" key="1">
    <citation type="submission" date="2015-08" db="EMBL/GenBank/DDBJ databases">
        <authorList>
            <person name="Babu N.S."/>
            <person name="Beckwith C.J."/>
            <person name="Beseler K.G."/>
            <person name="Brison A."/>
            <person name="Carone J.V."/>
            <person name="Caskin T.P."/>
            <person name="Diamond M."/>
            <person name="Durham M.E."/>
            <person name="Foxe J.M."/>
            <person name="Go M."/>
            <person name="Henderson B.A."/>
            <person name="Jones I.B."/>
            <person name="McGettigan J.A."/>
            <person name="Micheletti S.J."/>
            <person name="Nasrallah M.E."/>
            <person name="Ortiz D."/>
            <person name="Piller C.R."/>
            <person name="Privatt S.R."/>
            <person name="Schneider S.L."/>
            <person name="Sharp S."/>
            <person name="Smith T.C."/>
            <person name="Stanton J.D."/>
            <person name="Ullery H.E."/>
            <person name="Wilson R.J."/>
            <person name="Serrano M.G."/>
            <person name="Buck G."/>
            <person name="Lee V."/>
            <person name="Wang Y."/>
            <person name="Carvalho R."/>
            <person name="Voegtly L."/>
            <person name="Shi R."/>
            <person name="Duckworth R."/>
            <person name="Johnson A."/>
            <person name="Loviza R."/>
            <person name="Walstead R."/>
            <person name="Shah Z."/>
            <person name="Kiflezghi M."/>
            <person name="Wade K."/>
            <person name="Ball S.L."/>
            <person name="Bradley K.W."/>
            <person name="Asai D.J."/>
            <person name="Bowman C.A."/>
            <person name="Russell D.A."/>
            <person name="Pope W.H."/>
            <person name="Jacobs-Sera D."/>
            <person name="Hendrix R.W."/>
            <person name="Hatfull G.F."/>
        </authorList>
    </citation>
    <scope>NUCLEOTIDE SEQUENCE [LARGE SCALE GENOMIC DNA]</scope>
    <source>
        <strain evidence="4 5">PUDD_83A45</strain>
    </source>
</reference>
<keyword evidence="4" id="KW-0540">Nuclease</keyword>
<dbReference type="GO" id="GO:0003677">
    <property type="term" value="F:DNA binding"/>
    <property type="evidence" value="ECO:0007669"/>
    <property type="project" value="InterPro"/>
</dbReference>
<dbReference type="EMBL" id="CP012342">
    <property type="protein sequence ID" value="AKV59432.1"/>
    <property type="molecule type" value="Genomic_DNA"/>
</dbReference>
<dbReference type="InterPro" id="IPR011335">
    <property type="entry name" value="Restrct_endonuc-II-like"/>
</dbReference>
<dbReference type="InterPro" id="IPR052906">
    <property type="entry name" value="Type_IV_Methyl-Rstrct_Enzyme"/>
</dbReference>
<gene>
    <name evidence="4" type="ORF">AK829_10145</name>
</gene>
<dbReference type="Gene3D" id="3.40.1350.10">
    <property type="match status" value="1"/>
</dbReference>
<evidence type="ECO:0000256" key="1">
    <source>
        <dbReference type="SAM" id="MobiDB-lite"/>
    </source>
</evidence>